<sequence length="256" mass="29064">MDKKNYDHFDLNNGCYFDLPFVQTQVQGALDNSIFNYFNSCIIGVYLLHIKPIRLVKRWVIMEFQKDLSHLGWEEVRNRQLQRMSLVSEWASIAGIKEGSTLLDIGPGPGAFLNEYASLVGTNGKVIALEKSKEAIDYFLKTSNQPNVITVCWNAEQPYNTEIHDIDVITLTDVLHHAESILDILKNVRTLSNVKTRILISKFDPETQGAFGPPLTSRIPISQLKSAILSIGFEVCREGKQDFEHYYLLLKTEPST</sequence>
<gene>
    <name evidence="3" type="ORF">MJA45_03785</name>
</gene>
<dbReference type="PANTHER" id="PTHR43861">
    <property type="entry name" value="TRANS-ACONITATE 2-METHYLTRANSFERASE-RELATED"/>
    <property type="match status" value="1"/>
</dbReference>
<dbReference type="RefSeq" id="WP_315605960.1">
    <property type="nucleotide sequence ID" value="NZ_CP130318.1"/>
</dbReference>
<proteinExistence type="predicted"/>
<dbReference type="InterPro" id="IPR025714">
    <property type="entry name" value="Methyltranfer_dom"/>
</dbReference>
<name>A0AA96LFN8_9BACL</name>
<dbReference type="PANTHER" id="PTHR43861:SF3">
    <property type="entry name" value="PUTATIVE (AFU_ORTHOLOGUE AFUA_2G14390)-RELATED"/>
    <property type="match status" value="1"/>
</dbReference>
<dbReference type="EMBL" id="CP130318">
    <property type="protein sequence ID" value="WNQ12183.1"/>
    <property type="molecule type" value="Genomic_DNA"/>
</dbReference>
<dbReference type="InterPro" id="IPR029063">
    <property type="entry name" value="SAM-dependent_MTases_sf"/>
</dbReference>
<accession>A0AA96LFN8</accession>
<protein>
    <submittedName>
        <fullName evidence="3">Methyltransferase domain-containing protein</fullName>
    </submittedName>
</protein>
<dbReference type="GO" id="GO:0008168">
    <property type="term" value="F:methyltransferase activity"/>
    <property type="evidence" value="ECO:0007669"/>
    <property type="project" value="UniProtKB-KW"/>
</dbReference>
<dbReference type="SUPFAM" id="SSF53335">
    <property type="entry name" value="S-adenosyl-L-methionine-dependent methyltransferases"/>
    <property type="match status" value="1"/>
</dbReference>
<evidence type="ECO:0000313" key="3">
    <source>
        <dbReference type="EMBL" id="WNQ12183.1"/>
    </source>
</evidence>
<evidence type="ECO:0000313" key="4">
    <source>
        <dbReference type="Proteomes" id="UP001305702"/>
    </source>
</evidence>
<reference evidence="3 4" key="1">
    <citation type="submission" date="2022-02" db="EMBL/GenBank/DDBJ databases">
        <title>Paenibacillus sp. MBLB1776 Whole Genome Shotgun Sequencing.</title>
        <authorList>
            <person name="Hwang C.Y."/>
            <person name="Cho E.-S."/>
            <person name="Seo M.-J."/>
        </authorList>
    </citation>
    <scope>NUCLEOTIDE SEQUENCE [LARGE SCALE GENOMIC DNA]</scope>
    <source>
        <strain evidence="3 4">MBLB1776</strain>
    </source>
</reference>
<dbReference type="AlphaFoldDB" id="A0AA96LFN8"/>
<keyword evidence="4" id="KW-1185">Reference proteome</keyword>
<dbReference type="KEGG" id="paun:MJA45_03785"/>
<feature type="domain" description="Methyltransferase" evidence="2">
    <location>
        <begin position="97"/>
        <end position="204"/>
    </location>
</feature>
<organism evidence="3 4">
    <name type="scientific">Paenibacillus aurantius</name>
    <dbReference type="NCBI Taxonomy" id="2918900"/>
    <lineage>
        <taxon>Bacteria</taxon>
        <taxon>Bacillati</taxon>
        <taxon>Bacillota</taxon>
        <taxon>Bacilli</taxon>
        <taxon>Bacillales</taxon>
        <taxon>Paenibacillaceae</taxon>
        <taxon>Paenibacillus</taxon>
    </lineage>
</organism>
<dbReference type="Proteomes" id="UP001305702">
    <property type="component" value="Chromosome"/>
</dbReference>
<evidence type="ECO:0000259" key="2">
    <source>
        <dbReference type="Pfam" id="PF13847"/>
    </source>
</evidence>
<evidence type="ECO:0000256" key="1">
    <source>
        <dbReference type="ARBA" id="ARBA00022679"/>
    </source>
</evidence>
<dbReference type="CDD" id="cd02440">
    <property type="entry name" value="AdoMet_MTases"/>
    <property type="match status" value="1"/>
</dbReference>
<dbReference type="GO" id="GO:0032259">
    <property type="term" value="P:methylation"/>
    <property type="evidence" value="ECO:0007669"/>
    <property type="project" value="UniProtKB-KW"/>
</dbReference>
<keyword evidence="1" id="KW-0808">Transferase</keyword>
<dbReference type="Gene3D" id="3.40.50.150">
    <property type="entry name" value="Vaccinia Virus protein VP39"/>
    <property type="match status" value="1"/>
</dbReference>
<dbReference type="Pfam" id="PF13847">
    <property type="entry name" value="Methyltransf_31"/>
    <property type="match status" value="1"/>
</dbReference>
<keyword evidence="3" id="KW-0489">Methyltransferase</keyword>